<accession>A0A3M0CIE6</accession>
<name>A0A3M0CIE6_9PROT</name>
<dbReference type="GO" id="GO:0005829">
    <property type="term" value="C:cytosol"/>
    <property type="evidence" value="ECO:0007669"/>
    <property type="project" value="TreeGrafter"/>
</dbReference>
<feature type="site" description="Raises pKa of active site His" evidence="4">
    <location>
        <position position="147"/>
    </location>
</feature>
<dbReference type="Proteomes" id="UP000271227">
    <property type="component" value="Unassembled WGS sequence"/>
</dbReference>
<dbReference type="CDD" id="cd08645">
    <property type="entry name" value="FMT_core_GART"/>
    <property type="match status" value="1"/>
</dbReference>
<dbReference type="UniPathway" id="UPA00074">
    <property type="reaction ID" value="UER00126"/>
</dbReference>
<dbReference type="GO" id="GO:0004644">
    <property type="term" value="F:phosphoribosylglycinamide formyltransferase activity"/>
    <property type="evidence" value="ECO:0007669"/>
    <property type="project" value="UniProtKB-UniRule"/>
</dbReference>
<dbReference type="EMBL" id="REFR01000010">
    <property type="protein sequence ID" value="RMB08595.1"/>
    <property type="molecule type" value="Genomic_DNA"/>
</dbReference>
<keyword evidence="2 4" id="KW-0808">Transferase</keyword>
<comment type="pathway">
    <text evidence="1 4">Purine metabolism; IMP biosynthesis via de novo pathway; N(2)-formyl-N(1)-(5-phospho-D-ribosyl)glycinamide from N(1)-(5-phospho-D-ribosyl)glycinamide (10-formyl THF route): step 1/1.</text>
</comment>
<dbReference type="Gene3D" id="3.40.50.170">
    <property type="entry name" value="Formyl transferase, N-terminal domain"/>
    <property type="match status" value="1"/>
</dbReference>
<keyword evidence="7" id="KW-1185">Reference proteome</keyword>
<dbReference type="InterPro" id="IPR002376">
    <property type="entry name" value="Formyl_transf_N"/>
</dbReference>
<dbReference type="EC" id="2.1.2.2" evidence="4"/>
<evidence type="ECO:0000313" key="6">
    <source>
        <dbReference type="EMBL" id="RMB08595.1"/>
    </source>
</evidence>
<dbReference type="HAMAP" id="MF_01930">
    <property type="entry name" value="PurN"/>
    <property type="match status" value="1"/>
</dbReference>
<keyword evidence="3 4" id="KW-0658">Purine biosynthesis</keyword>
<dbReference type="NCBIfam" id="TIGR00639">
    <property type="entry name" value="PurN"/>
    <property type="match status" value="1"/>
</dbReference>
<evidence type="ECO:0000256" key="3">
    <source>
        <dbReference type="ARBA" id="ARBA00022755"/>
    </source>
</evidence>
<comment type="similarity">
    <text evidence="4">Belongs to the GART family.</text>
</comment>
<comment type="function">
    <text evidence="4">Catalyzes the transfer of a formyl group from 10-formyltetrahydrofolate to 5-phospho-ribosyl-glycinamide (GAR), producing 5-phospho-ribosyl-N-formylglycinamide (FGAR) and tetrahydrofolate.</text>
</comment>
<organism evidence="6 7">
    <name type="scientific">Eilatimonas milleporae</name>
    <dbReference type="NCBI Taxonomy" id="911205"/>
    <lineage>
        <taxon>Bacteria</taxon>
        <taxon>Pseudomonadati</taxon>
        <taxon>Pseudomonadota</taxon>
        <taxon>Alphaproteobacteria</taxon>
        <taxon>Kordiimonadales</taxon>
        <taxon>Kordiimonadaceae</taxon>
        <taxon>Eilatimonas</taxon>
    </lineage>
</organism>
<dbReference type="RefSeq" id="WP_245998980.1">
    <property type="nucleotide sequence ID" value="NZ_REFR01000010.1"/>
</dbReference>
<evidence type="ECO:0000256" key="1">
    <source>
        <dbReference type="ARBA" id="ARBA00005054"/>
    </source>
</evidence>
<dbReference type="PANTHER" id="PTHR43369:SF2">
    <property type="entry name" value="PHOSPHORIBOSYLGLYCINAMIDE FORMYLTRANSFERASE"/>
    <property type="match status" value="1"/>
</dbReference>
<dbReference type="InterPro" id="IPR004607">
    <property type="entry name" value="GART"/>
</dbReference>
<dbReference type="Pfam" id="PF00551">
    <property type="entry name" value="Formyl_trans_N"/>
    <property type="match status" value="1"/>
</dbReference>
<dbReference type="InterPro" id="IPR036477">
    <property type="entry name" value="Formyl_transf_N_sf"/>
</dbReference>
<proteinExistence type="inferred from homology"/>
<comment type="caution">
    <text evidence="6">The sequence shown here is derived from an EMBL/GenBank/DDBJ whole genome shotgun (WGS) entry which is preliminary data.</text>
</comment>
<evidence type="ECO:0000256" key="2">
    <source>
        <dbReference type="ARBA" id="ARBA00022679"/>
    </source>
</evidence>
<dbReference type="InParanoid" id="A0A3M0CIE6"/>
<dbReference type="PROSITE" id="PS51257">
    <property type="entry name" value="PROKAR_LIPOPROTEIN"/>
    <property type="match status" value="1"/>
</dbReference>
<dbReference type="GO" id="GO:0006189">
    <property type="term" value="P:'de novo' IMP biosynthetic process"/>
    <property type="evidence" value="ECO:0007669"/>
    <property type="project" value="UniProtKB-UniRule"/>
</dbReference>
<protein>
    <recommendedName>
        <fullName evidence="4">Phosphoribosylglycinamide formyltransferase</fullName>
        <ecNumber evidence="4">2.1.2.2</ecNumber>
    </recommendedName>
    <alternativeName>
        <fullName evidence="4">5'-phosphoribosylglycinamide transformylase</fullName>
    </alternativeName>
    <alternativeName>
        <fullName evidence="4">GAR transformylase</fullName>
        <shortName evidence="4">GART</shortName>
    </alternativeName>
</protein>
<feature type="domain" description="Formyl transferase N-terminal" evidence="5">
    <location>
        <begin position="5"/>
        <end position="184"/>
    </location>
</feature>
<feature type="binding site" evidence="4">
    <location>
        <position position="67"/>
    </location>
    <ligand>
        <name>(6R)-10-formyltetrahydrofolate</name>
        <dbReference type="ChEBI" id="CHEBI:195366"/>
    </ligand>
</feature>
<evidence type="ECO:0000259" key="5">
    <source>
        <dbReference type="Pfam" id="PF00551"/>
    </source>
</evidence>
<dbReference type="AlphaFoldDB" id="A0A3M0CIE6"/>
<dbReference type="FunCoup" id="A0A3M0CIE6">
    <property type="interactions" value="587"/>
</dbReference>
<dbReference type="SUPFAM" id="SSF53328">
    <property type="entry name" value="Formyltransferase"/>
    <property type="match status" value="1"/>
</dbReference>
<comment type="catalytic activity">
    <reaction evidence="4">
        <text>N(1)-(5-phospho-beta-D-ribosyl)glycinamide + (6R)-10-formyltetrahydrofolate = N(2)-formyl-N(1)-(5-phospho-beta-D-ribosyl)glycinamide + (6S)-5,6,7,8-tetrahydrofolate + H(+)</text>
        <dbReference type="Rhea" id="RHEA:15053"/>
        <dbReference type="ChEBI" id="CHEBI:15378"/>
        <dbReference type="ChEBI" id="CHEBI:57453"/>
        <dbReference type="ChEBI" id="CHEBI:143788"/>
        <dbReference type="ChEBI" id="CHEBI:147286"/>
        <dbReference type="ChEBI" id="CHEBI:195366"/>
        <dbReference type="EC" id="2.1.2.2"/>
    </reaction>
</comment>
<feature type="binding site" evidence="4">
    <location>
        <begin position="92"/>
        <end position="95"/>
    </location>
    <ligand>
        <name>(6R)-10-formyltetrahydrofolate</name>
        <dbReference type="ChEBI" id="CHEBI:195366"/>
    </ligand>
</feature>
<evidence type="ECO:0000313" key="7">
    <source>
        <dbReference type="Proteomes" id="UP000271227"/>
    </source>
</evidence>
<reference evidence="6 7" key="1">
    <citation type="submission" date="2018-10" db="EMBL/GenBank/DDBJ databases">
        <title>Genomic Encyclopedia of Archaeal and Bacterial Type Strains, Phase II (KMG-II): from individual species to whole genera.</title>
        <authorList>
            <person name="Goeker M."/>
        </authorList>
    </citation>
    <scope>NUCLEOTIDE SEQUENCE [LARGE SCALE GENOMIC DNA]</scope>
    <source>
        <strain evidence="6 7">DSM 25217</strain>
    </source>
</reference>
<feature type="binding site" evidence="4">
    <location>
        <position position="109"/>
    </location>
    <ligand>
        <name>(6R)-10-formyltetrahydrofolate</name>
        <dbReference type="ChEBI" id="CHEBI:195366"/>
    </ligand>
</feature>
<gene>
    <name evidence="4" type="primary">purN</name>
    <name evidence="6" type="ORF">BXY39_1230</name>
</gene>
<evidence type="ECO:0000256" key="4">
    <source>
        <dbReference type="HAMAP-Rule" id="MF_01930"/>
    </source>
</evidence>
<feature type="binding site" evidence="4">
    <location>
        <begin position="14"/>
        <end position="16"/>
    </location>
    <ligand>
        <name>N(1)-(5-phospho-beta-D-ribosyl)glycinamide</name>
        <dbReference type="ChEBI" id="CHEBI:143788"/>
    </ligand>
</feature>
<dbReference type="PANTHER" id="PTHR43369">
    <property type="entry name" value="PHOSPHORIBOSYLGLYCINAMIDE FORMYLTRANSFERASE"/>
    <property type="match status" value="1"/>
</dbReference>
<feature type="active site" description="Proton donor" evidence="4">
    <location>
        <position position="111"/>
    </location>
</feature>
<sequence length="223" mass="24037">MSILKLGVLISGRGSNLQALIQACNTPGFPAEIAVVISNRPNAPGLNFAAEAGLPVVTIDHKDFETRPAFEDELHASLQAHGVQLVCLAGFMRLLGNDFVNRWRDRMINIHPSLLPAYKGLHTHERALEDGVRITGCTVHFVRPEMDDGPIIMQAAVPVLPQDTPPLLAARVLEAEHRIYPAAVRMVAEGKIRVSAGRVQLAAPVTAPQSLICPAPEETTTTA</sequence>